<feature type="transmembrane region" description="Helical" evidence="2">
    <location>
        <begin position="24"/>
        <end position="47"/>
    </location>
</feature>
<feature type="region of interest" description="Disordered" evidence="1">
    <location>
        <begin position="181"/>
        <end position="243"/>
    </location>
</feature>
<protein>
    <submittedName>
        <fullName evidence="3">Uncharacterized protein</fullName>
    </submittedName>
</protein>
<feature type="compositionally biased region" description="Polar residues" evidence="1">
    <location>
        <begin position="141"/>
        <end position="156"/>
    </location>
</feature>
<dbReference type="AlphaFoldDB" id="A0A7S4HBX2"/>
<evidence type="ECO:0000256" key="2">
    <source>
        <dbReference type="SAM" id="Phobius"/>
    </source>
</evidence>
<proteinExistence type="predicted"/>
<gene>
    <name evidence="3" type="ORF">GTHE00462_LOCUS3370</name>
</gene>
<keyword evidence="2" id="KW-0812">Transmembrane</keyword>
<dbReference type="EMBL" id="HBKN01004022">
    <property type="protein sequence ID" value="CAE2194059.1"/>
    <property type="molecule type" value="Transcribed_RNA"/>
</dbReference>
<evidence type="ECO:0000256" key="1">
    <source>
        <dbReference type="SAM" id="MobiDB-lite"/>
    </source>
</evidence>
<feature type="region of interest" description="Disordered" evidence="1">
    <location>
        <begin position="141"/>
        <end position="162"/>
    </location>
</feature>
<organism evidence="3">
    <name type="scientific">Guillardia theta</name>
    <name type="common">Cryptophyte</name>
    <name type="synonym">Cryptomonas phi</name>
    <dbReference type="NCBI Taxonomy" id="55529"/>
    <lineage>
        <taxon>Eukaryota</taxon>
        <taxon>Cryptophyceae</taxon>
        <taxon>Pyrenomonadales</taxon>
        <taxon>Geminigeraceae</taxon>
        <taxon>Guillardia</taxon>
    </lineage>
</organism>
<evidence type="ECO:0000313" key="3">
    <source>
        <dbReference type="EMBL" id="CAE2194059.1"/>
    </source>
</evidence>
<feature type="compositionally biased region" description="Low complexity" evidence="1">
    <location>
        <begin position="188"/>
        <end position="208"/>
    </location>
</feature>
<name>A0A7S4HBX2_GUITH</name>
<sequence length="243" mass="27601">MSMSTEVILNNLVQSAVSEQVRSLVVVASIAAVALIVASCAAAWLILGRLDRICNRHKEIDELLMVCQQRAKSSRGYWDAAYEKNSPKYIREGSIHSYREDGSEEFREGLSDNESQHSMESYASEQFYMMSENVNQNVQYQQDSSSMGGSLQFQRARTSEAEHRRMRMLTKMDYILEETTTHRGGTTRQQQQQQQPPSSPIRQPSSPVRRPESPVRRQASPVGRRTNSSGSRFYAKVVMRDAP</sequence>
<keyword evidence="2" id="KW-0472">Membrane</keyword>
<keyword evidence="2" id="KW-1133">Transmembrane helix</keyword>
<accession>A0A7S4HBX2</accession>
<reference evidence="3" key="1">
    <citation type="submission" date="2021-01" db="EMBL/GenBank/DDBJ databases">
        <authorList>
            <person name="Corre E."/>
            <person name="Pelletier E."/>
            <person name="Niang G."/>
            <person name="Scheremetjew M."/>
            <person name="Finn R."/>
            <person name="Kale V."/>
            <person name="Holt S."/>
            <person name="Cochrane G."/>
            <person name="Meng A."/>
            <person name="Brown T."/>
            <person name="Cohen L."/>
        </authorList>
    </citation>
    <scope>NUCLEOTIDE SEQUENCE</scope>
    <source>
        <strain evidence="3">CCMP 2712</strain>
    </source>
</reference>